<reference evidence="3" key="2">
    <citation type="submission" date="2021-05" db="UniProtKB">
        <authorList>
            <consortium name="EnsemblPlants"/>
        </authorList>
    </citation>
    <scope>IDENTIFICATION</scope>
    <source>
        <strain evidence="3">subsp. malaccensis</strain>
    </source>
</reference>
<reference evidence="2" key="1">
    <citation type="submission" date="2021-03" db="EMBL/GenBank/DDBJ databases">
        <authorList>
            <consortium name="Genoscope - CEA"/>
            <person name="William W."/>
        </authorList>
    </citation>
    <scope>NUCLEOTIDE SEQUENCE</scope>
    <source>
        <strain evidence="2">Doubled-haploid Pahang</strain>
    </source>
</reference>
<dbReference type="SUPFAM" id="SSF53756">
    <property type="entry name" value="UDP-Glycosyltransferase/glycogen phosphorylase"/>
    <property type="match status" value="1"/>
</dbReference>
<dbReference type="Gramene" id="Ma02_t17640.1">
    <property type="protein sequence ID" value="Ma02_p17640.1"/>
    <property type="gene ID" value="Ma02_g17640"/>
</dbReference>
<name>A0A804I3X1_MUSAM</name>
<gene>
    <name evidence="2" type="ORF">GSMUA_72480.1</name>
</gene>
<dbReference type="AlphaFoldDB" id="A0A804I3X1"/>
<evidence type="ECO:0000256" key="1">
    <source>
        <dbReference type="ARBA" id="ARBA00009995"/>
    </source>
</evidence>
<dbReference type="OrthoDB" id="5835829at2759"/>
<evidence type="ECO:0000313" key="2">
    <source>
        <dbReference type="EMBL" id="CAG1862354.1"/>
    </source>
</evidence>
<dbReference type="Proteomes" id="UP000012960">
    <property type="component" value="Unplaced"/>
</dbReference>
<proteinExistence type="inferred from homology"/>
<keyword evidence="4" id="KW-1185">Reference proteome</keyword>
<evidence type="ECO:0000313" key="3">
    <source>
        <dbReference type="EnsemblPlants" id="Ma02_p17640.1"/>
    </source>
</evidence>
<accession>A0A804I3X1</accession>
<comment type="similarity">
    <text evidence="1">Belongs to the UDP-glycosyltransferase family.</text>
</comment>
<dbReference type="Gene3D" id="3.40.50.2000">
    <property type="entry name" value="Glycogen Phosphorylase B"/>
    <property type="match status" value="1"/>
</dbReference>
<dbReference type="OMA" id="WWRSDIA"/>
<organism evidence="3 4">
    <name type="scientific">Musa acuminata subsp. malaccensis</name>
    <name type="common">Wild banana</name>
    <name type="synonym">Musa malaccensis</name>
    <dbReference type="NCBI Taxonomy" id="214687"/>
    <lineage>
        <taxon>Eukaryota</taxon>
        <taxon>Viridiplantae</taxon>
        <taxon>Streptophyta</taxon>
        <taxon>Embryophyta</taxon>
        <taxon>Tracheophyta</taxon>
        <taxon>Spermatophyta</taxon>
        <taxon>Magnoliopsida</taxon>
        <taxon>Liliopsida</taxon>
        <taxon>Zingiberales</taxon>
        <taxon>Musaceae</taxon>
        <taxon>Musa</taxon>
    </lineage>
</organism>
<dbReference type="EnsemblPlants" id="Ma02_t17640.1">
    <property type="protein sequence ID" value="Ma02_p17640.1"/>
    <property type="gene ID" value="Ma02_g17640"/>
</dbReference>
<evidence type="ECO:0000313" key="4">
    <source>
        <dbReference type="Proteomes" id="UP000012960"/>
    </source>
</evidence>
<sequence length="192" mass="21389">MSYGNRKPHFVLVPLLVQGHMIPVIDLARLLALQAVAVSVVTTPGNTARFKVLIDRANAAGLLIQFGELRFPCAEVGLSEGCQSYDVIPSWELVKNFHLRQQCPKPSCIISDASDTFEPFLVPDLPHKVEVVRAQSMSFFDYPGWEKLRDEVAEAESTADELVMNSFRELEAAFIDSYQKALEKKVWAPGPV</sequence>
<dbReference type="InParanoid" id="A0A804I3X1"/>
<dbReference type="EMBL" id="HG996467">
    <property type="protein sequence ID" value="CAG1862354.1"/>
    <property type="molecule type" value="Genomic_DNA"/>
</dbReference>
<dbReference type="PANTHER" id="PTHR48047">
    <property type="entry name" value="GLYCOSYLTRANSFERASE"/>
    <property type="match status" value="1"/>
</dbReference>
<protein>
    <submittedName>
        <fullName evidence="2">(wild Malaysian banana) hypothetical protein</fullName>
    </submittedName>
</protein>
<dbReference type="PANTHER" id="PTHR48047:SF182">
    <property type="entry name" value="GLYCOSYLTRANSFERASE"/>
    <property type="match status" value="1"/>
</dbReference>